<accession>A0A1Q8QVT2</accession>
<evidence type="ECO:0000313" key="2">
    <source>
        <dbReference type="Proteomes" id="UP000186102"/>
    </source>
</evidence>
<evidence type="ECO:0000313" key="1">
    <source>
        <dbReference type="EMBL" id="OLN31429.1"/>
    </source>
</evidence>
<reference evidence="1 2" key="1">
    <citation type="submission" date="2016-09" db="EMBL/GenBank/DDBJ databases">
        <title>Complete genome of Desulfosporosinus sp. OL.</title>
        <authorList>
            <person name="Mardanov A."/>
            <person name="Beletsky A."/>
            <person name="Panova A."/>
            <person name="Karnachuk O."/>
            <person name="Ravin N."/>
        </authorList>
    </citation>
    <scope>NUCLEOTIDE SEQUENCE [LARGE SCALE GENOMIC DNA]</scope>
    <source>
        <strain evidence="1 2">OL</strain>
    </source>
</reference>
<keyword evidence="2" id="KW-1185">Reference proteome</keyword>
<gene>
    <name evidence="1" type="ORF">DSOL_2602</name>
</gene>
<organism evidence="1 2">
    <name type="scientific">Desulfosporosinus metallidurans</name>
    <dbReference type="NCBI Taxonomy" id="1888891"/>
    <lineage>
        <taxon>Bacteria</taxon>
        <taxon>Bacillati</taxon>
        <taxon>Bacillota</taxon>
        <taxon>Clostridia</taxon>
        <taxon>Eubacteriales</taxon>
        <taxon>Desulfitobacteriaceae</taxon>
        <taxon>Desulfosporosinus</taxon>
    </lineage>
</organism>
<sequence>MLFRQKCKRGVPFKFDFPILLTEEGLPMLSIIKLVIIGISQI</sequence>
<dbReference type="AlphaFoldDB" id="A0A1Q8QVT2"/>
<proteinExistence type="predicted"/>
<dbReference type="EMBL" id="MLBF01000018">
    <property type="protein sequence ID" value="OLN31429.1"/>
    <property type="molecule type" value="Genomic_DNA"/>
</dbReference>
<dbReference type="Proteomes" id="UP000186102">
    <property type="component" value="Unassembled WGS sequence"/>
</dbReference>
<comment type="caution">
    <text evidence="1">The sequence shown here is derived from an EMBL/GenBank/DDBJ whole genome shotgun (WGS) entry which is preliminary data.</text>
</comment>
<name>A0A1Q8QVT2_9FIRM</name>
<protein>
    <submittedName>
        <fullName evidence="1">Uncharacterized protein</fullName>
    </submittedName>
</protein>